<evidence type="ECO:0000313" key="1">
    <source>
        <dbReference type="EMBL" id="KAE9248298.1"/>
    </source>
</evidence>
<name>A0A6G0PKG2_9STRA</name>
<proteinExistence type="predicted"/>
<dbReference type="Proteomes" id="UP000476176">
    <property type="component" value="Unassembled WGS sequence"/>
</dbReference>
<dbReference type="AlphaFoldDB" id="A0A6G0PKG2"/>
<accession>A0A6G0PKG2</accession>
<sequence length="71" mass="7874">MKKLHLHPCNLATTDVYEDNTLGTKLCPKSPMYGPVSAVRGWTMAYTARQANEICNVDTQAKLLGVLYAPY</sequence>
<organism evidence="1 2">
    <name type="scientific">Phytophthora fragariae</name>
    <dbReference type="NCBI Taxonomy" id="53985"/>
    <lineage>
        <taxon>Eukaryota</taxon>
        <taxon>Sar</taxon>
        <taxon>Stramenopiles</taxon>
        <taxon>Oomycota</taxon>
        <taxon>Peronosporomycetes</taxon>
        <taxon>Peronosporales</taxon>
        <taxon>Peronosporaceae</taxon>
        <taxon>Phytophthora</taxon>
    </lineage>
</organism>
<evidence type="ECO:0000313" key="2">
    <source>
        <dbReference type="Proteomes" id="UP000476176"/>
    </source>
</evidence>
<comment type="caution">
    <text evidence="1">The sequence shown here is derived from an EMBL/GenBank/DDBJ whole genome shotgun (WGS) entry which is preliminary data.</text>
</comment>
<dbReference type="EMBL" id="QXGC01000129">
    <property type="protein sequence ID" value="KAE9248298.1"/>
    <property type="molecule type" value="Genomic_DNA"/>
</dbReference>
<protein>
    <submittedName>
        <fullName evidence="1">Uncharacterized protein</fullName>
    </submittedName>
</protein>
<reference evidence="1 2" key="1">
    <citation type="submission" date="2018-09" db="EMBL/GenBank/DDBJ databases">
        <title>Genomic investigation of the strawberry pathogen Phytophthora fragariae indicates pathogenicity is determined by transcriptional variation in three key races.</title>
        <authorList>
            <person name="Adams T.M."/>
            <person name="Armitage A.D."/>
            <person name="Sobczyk M.K."/>
            <person name="Bates H.J."/>
            <person name="Dunwell J.M."/>
            <person name="Nellist C.F."/>
            <person name="Harrison R.J."/>
        </authorList>
    </citation>
    <scope>NUCLEOTIDE SEQUENCE [LARGE SCALE GENOMIC DNA]</scope>
    <source>
        <strain evidence="1 2">BC-23</strain>
    </source>
</reference>
<gene>
    <name evidence="1" type="ORF">PF004_g3917</name>
</gene>